<organism evidence="5 6">
    <name type="scientific">Novosphingobium sediminis</name>
    <dbReference type="NCBI Taxonomy" id="707214"/>
    <lineage>
        <taxon>Bacteria</taxon>
        <taxon>Pseudomonadati</taxon>
        <taxon>Pseudomonadota</taxon>
        <taxon>Alphaproteobacteria</taxon>
        <taxon>Sphingomonadales</taxon>
        <taxon>Sphingomonadaceae</taxon>
        <taxon>Novosphingobium</taxon>
    </lineage>
</organism>
<keyword evidence="3" id="KW-0560">Oxidoreductase</keyword>
<comment type="similarity">
    <text evidence="2">Belongs to the NADH:flavin oxidoreductase/NADH oxidase family.</text>
</comment>
<dbReference type="EMBL" id="BJYR01000025">
    <property type="protein sequence ID" value="GEO01705.1"/>
    <property type="molecule type" value="Genomic_DNA"/>
</dbReference>
<dbReference type="AlphaFoldDB" id="A0A512APS4"/>
<dbReference type="Gene3D" id="3.20.20.70">
    <property type="entry name" value="Aldolase class I"/>
    <property type="match status" value="1"/>
</dbReference>
<dbReference type="GO" id="GO:0010181">
    <property type="term" value="F:FMN binding"/>
    <property type="evidence" value="ECO:0007669"/>
    <property type="project" value="InterPro"/>
</dbReference>
<dbReference type="Proteomes" id="UP000321464">
    <property type="component" value="Unassembled WGS sequence"/>
</dbReference>
<evidence type="ECO:0000256" key="2">
    <source>
        <dbReference type="ARBA" id="ARBA00005979"/>
    </source>
</evidence>
<dbReference type="InterPro" id="IPR013785">
    <property type="entry name" value="Aldolase_TIM"/>
</dbReference>
<dbReference type="PANTHER" id="PTHR22893:SF98">
    <property type="entry name" value="OXIDOREDUCTASE"/>
    <property type="match status" value="1"/>
</dbReference>
<keyword evidence="6" id="KW-1185">Reference proteome</keyword>
<dbReference type="GO" id="GO:0016628">
    <property type="term" value="F:oxidoreductase activity, acting on the CH-CH group of donors, NAD or NADP as acceptor"/>
    <property type="evidence" value="ECO:0007669"/>
    <property type="project" value="UniProtKB-ARBA"/>
</dbReference>
<dbReference type="InterPro" id="IPR045247">
    <property type="entry name" value="Oye-like"/>
</dbReference>
<evidence type="ECO:0000313" key="5">
    <source>
        <dbReference type="EMBL" id="GEO01705.1"/>
    </source>
</evidence>
<dbReference type="RefSeq" id="WP_147161011.1">
    <property type="nucleotide sequence ID" value="NZ_BJYR01000025.1"/>
</dbReference>
<proteinExistence type="inferred from homology"/>
<reference evidence="5 6" key="1">
    <citation type="submission" date="2019-07" db="EMBL/GenBank/DDBJ databases">
        <title>Whole genome shotgun sequence of Novosphingobium sediminis NBRC 106119.</title>
        <authorList>
            <person name="Hosoyama A."/>
            <person name="Uohara A."/>
            <person name="Ohji S."/>
            <person name="Ichikawa N."/>
        </authorList>
    </citation>
    <scope>NUCLEOTIDE SEQUENCE [LARGE SCALE GENOMIC DNA]</scope>
    <source>
        <strain evidence="5 6">NBRC 106119</strain>
    </source>
</reference>
<dbReference type="Pfam" id="PF00724">
    <property type="entry name" value="Oxidored_FMN"/>
    <property type="match status" value="1"/>
</dbReference>
<accession>A0A512APS4</accession>
<gene>
    <name evidence="5" type="ORF">NSE01_35370</name>
</gene>
<evidence type="ECO:0000256" key="3">
    <source>
        <dbReference type="ARBA" id="ARBA00023002"/>
    </source>
</evidence>
<dbReference type="GO" id="GO:0005829">
    <property type="term" value="C:cytosol"/>
    <property type="evidence" value="ECO:0007669"/>
    <property type="project" value="TreeGrafter"/>
</dbReference>
<evidence type="ECO:0000313" key="6">
    <source>
        <dbReference type="Proteomes" id="UP000321464"/>
    </source>
</evidence>
<protein>
    <submittedName>
        <fullName evidence="5">Alkene reductase</fullName>
    </submittedName>
</protein>
<dbReference type="InterPro" id="IPR001155">
    <property type="entry name" value="OxRdtase_FMN_N"/>
</dbReference>
<evidence type="ECO:0000256" key="1">
    <source>
        <dbReference type="ARBA" id="ARBA00001917"/>
    </source>
</evidence>
<comment type="cofactor">
    <cofactor evidence="1">
        <name>FMN</name>
        <dbReference type="ChEBI" id="CHEBI:58210"/>
    </cofactor>
</comment>
<dbReference type="FunFam" id="3.20.20.70:FF:000059">
    <property type="entry name" value="N-ethylmaleimide reductase, FMN-linked"/>
    <property type="match status" value="1"/>
</dbReference>
<dbReference type="CDD" id="cd02933">
    <property type="entry name" value="OYE_like_FMN"/>
    <property type="match status" value="1"/>
</dbReference>
<sequence length="365" mass="39149">MTEDPLFQPIRYGAIEAANRIVMAPLTRTRANADEAPHELQQIYYAQRASAGLIVSEATHISPQGKGYANAPGIYSERQVEGWREVADAVHAAGGRMMLQLWHVGRLSHPSLQPGGALPVAPSAIGLEGHAHTYEGPQPFVVPRALELAEIPGIIEDYRRAAINAKAAGFDGVEIHSANAYLLDQFLRDGTNHRTDAYGGSIENRARLTLEVTDAVVGVWGADRVGIRLSPSLTINGMSDSNPAAVFGYVAQQLGKRGLAYLHCVEPSDPRGDPFQRIVDPQLVRKAFGGNYIANGSYTGERAREALTAGEIDAASFGRLFIANPDLPRRLAEGLPMNPLNAARIYGGGADGYTDYPFAATARAA</sequence>
<dbReference type="SUPFAM" id="SSF51395">
    <property type="entry name" value="FMN-linked oxidoreductases"/>
    <property type="match status" value="1"/>
</dbReference>
<evidence type="ECO:0000259" key="4">
    <source>
        <dbReference type="Pfam" id="PF00724"/>
    </source>
</evidence>
<comment type="caution">
    <text evidence="5">The sequence shown here is derived from an EMBL/GenBank/DDBJ whole genome shotgun (WGS) entry which is preliminary data.</text>
</comment>
<dbReference type="PANTHER" id="PTHR22893">
    <property type="entry name" value="NADH OXIDOREDUCTASE-RELATED"/>
    <property type="match status" value="1"/>
</dbReference>
<feature type="domain" description="NADH:flavin oxidoreductase/NADH oxidase N-terminal" evidence="4">
    <location>
        <begin position="6"/>
        <end position="338"/>
    </location>
</feature>
<dbReference type="OrthoDB" id="9804454at2"/>
<name>A0A512APS4_9SPHN</name>
<dbReference type="NCBIfam" id="NF007899">
    <property type="entry name" value="PRK10605.1"/>
    <property type="match status" value="1"/>
</dbReference>